<reference evidence="3 4" key="1">
    <citation type="submission" date="2020-12" db="EMBL/GenBank/DDBJ databases">
        <title>Draft genome sequence of furan degrading bacterial strain FUR100.</title>
        <authorList>
            <person name="Woiski C."/>
        </authorList>
    </citation>
    <scope>NUCLEOTIDE SEQUENCE [LARGE SCALE GENOMIC DNA]</scope>
    <source>
        <strain evidence="3 4">FUR100</strain>
    </source>
</reference>
<dbReference type="PANTHER" id="PTHR43767">
    <property type="entry name" value="LONG-CHAIN-FATTY-ACID--COA LIGASE"/>
    <property type="match status" value="1"/>
</dbReference>
<dbReference type="InterPro" id="IPR045851">
    <property type="entry name" value="AMP-bd_C_sf"/>
</dbReference>
<organism evidence="3 4">
    <name type="scientific">Rhodococcus erythropolis</name>
    <name type="common">Arthrobacter picolinophilus</name>
    <dbReference type="NCBI Taxonomy" id="1833"/>
    <lineage>
        <taxon>Bacteria</taxon>
        <taxon>Bacillati</taxon>
        <taxon>Actinomycetota</taxon>
        <taxon>Actinomycetes</taxon>
        <taxon>Mycobacteriales</taxon>
        <taxon>Nocardiaceae</taxon>
        <taxon>Rhodococcus</taxon>
        <taxon>Rhodococcus erythropolis group</taxon>
    </lineage>
</organism>
<name>A0A8I0ZPT9_RHOER</name>
<dbReference type="Pfam" id="PF00501">
    <property type="entry name" value="AMP-binding"/>
    <property type="match status" value="1"/>
</dbReference>
<evidence type="ECO:0000313" key="4">
    <source>
        <dbReference type="Proteomes" id="UP000627573"/>
    </source>
</evidence>
<dbReference type="InterPro" id="IPR050237">
    <property type="entry name" value="ATP-dep_AMP-bd_enzyme"/>
</dbReference>
<dbReference type="InterPro" id="IPR020845">
    <property type="entry name" value="AMP-binding_CS"/>
</dbReference>
<evidence type="ECO:0000313" key="3">
    <source>
        <dbReference type="EMBL" id="MBH5143509.1"/>
    </source>
</evidence>
<protein>
    <submittedName>
        <fullName evidence="3">AMP-binding protein</fullName>
    </submittedName>
</protein>
<dbReference type="GO" id="GO:0016878">
    <property type="term" value="F:acid-thiol ligase activity"/>
    <property type="evidence" value="ECO:0007669"/>
    <property type="project" value="UniProtKB-ARBA"/>
</dbReference>
<dbReference type="InterPro" id="IPR025110">
    <property type="entry name" value="AMP-bd_C"/>
</dbReference>
<dbReference type="InterPro" id="IPR000873">
    <property type="entry name" value="AMP-dep_synth/lig_dom"/>
</dbReference>
<dbReference type="Pfam" id="PF13193">
    <property type="entry name" value="AMP-binding_C"/>
    <property type="match status" value="1"/>
</dbReference>
<evidence type="ECO:0000259" key="2">
    <source>
        <dbReference type="Pfam" id="PF13193"/>
    </source>
</evidence>
<feature type="domain" description="AMP-dependent synthetase/ligase" evidence="1">
    <location>
        <begin position="15"/>
        <end position="401"/>
    </location>
</feature>
<dbReference type="SUPFAM" id="SSF56801">
    <property type="entry name" value="Acetyl-CoA synthetase-like"/>
    <property type="match status" value="1"/>
</dbReference>
<dbReference type="Gene3D" id="3.30.300.30">
    <property type="match status" value="1"/>
</dbReference>
<dbReference type="InterPro" id="IPR042099">
    <property type="entry name" value="ANL_N_sf"/>
</dbReference>
<accession>A0A8I0ZPT9</accession>
<keyword evidence="4" id="KW-1185">Reference proteome</keyword>
<gene>
    <name evidence="3" type="ORF">I3517_12860</name>
</gene>
<dbReference type="AlphaFoldDB" id="A0A8I0ZPT9"/>
<dbReference type="PROSITE" id="PS00455">
    <property type="entry name" value="AMP_BINDING"/>
    <property type="match status" value="1"/>
</dbReference>
<dbReference type="PANTHER" id="PTHR43767:SF1">
    <property type="entry name" value="NONRIBOSOMAL PEPTIDE SYNTHASE PES1 (EUROFUNG)-RELATED"/>
    <property type="match status" value="1"/>
</dbReference>
<dbReference type="EMBL" id="JAECSB010000037">
    <property type="protein sequence ID" value="MBH5143509.1"/>
    <property type="molecule type" value="Genomic_DNA"/>
</dbReference>
<proteinExistence type="predicted"/>
<dbReference type="Gene3D" id="3.40.50.12780">
    <property type="entry name" value="N-terminal domain of ligase-like"/>
    <property type="match status" value="1"/>
</dbReference>
<evidence type="ECO:0000259" key="1">
    <source>
        <dbReference type="Pfam" id="PF00501"/>
    </source>
</evidence>
<sequence>MPCRVTYESLLNAFDAAVRSGRDQPAIHYFDLTLTWGDVDQASDALASLLVARGFEPGDRMALCVQNNPAFTIGLIAAWKARGIAAIISPMSKSTEFARSVTELEPRALICLDVHYEGVARDVLAAGGTGIQIVVTVSPLDFQTRDDRRMFSGNARRRTPPDTVDLARLVAHGAVRTVDRHRAAPNDVAVIAPTSGTTGVPKGAMLTHHNLLFSGQAYRELTGLRAGEPILAMAPLFHVTGLVGGVILGLISQSPIVLTHRFNPLVVVDAVRERQPVFTIASITAYKALAAEPTVTAPDLASLRIRYSGGLPIEPHVVDELEDRLGGYIHNAYGQTETASPSHVVPYGQRAPVDHNTGVLSVGLPVPGTVVSVVDGDGLPVPTGNFGEIITSGPQVMAGYWRRPDASADALTGGGFATGDIGFTDKDGWFYVVDRSSDVINAAGYKIWPFEVEQVLVSHPAVLEVAVIAIADDYRGQSVRAYIVLETGHTASPAELIEYSRDRLAAYKYPREIEIVDSLPRTATGKLLRRRLRES</sequence>
<comment type="caution">
    <text evidence="3">The sequence shown here is derived from an EMBL/GenBank/DDBJ whole genome shotgun (WGS) entry which is preliminary data.</text>
</comment>
<feature type="domain" description="AMP-binding enzyme C-terminal" evidence="2">
    <location>
        <begin position="451"/>
        <end position="526"/>
    </location>
</feature>
<dbReference type="Proteomes" id="UP000627573">
    <property type="component" value="Unassembled WGS sequence"/>
</dbReference>